<dbReference type="GeneID" id="64255096"/>
<reference evidence="1 2" key="1">
    <citation type="submission" date="2012-07" db="EMBL/GenBank/DDBJ databases">
        <authorList>
            <person name="Durkin A.S."/>
            <person name="McCorrison J."/>
            <person name="Torralba M."/>
            <person name="Gillis M."/>
            <person name="Methe B."/>
            <person name="Sutton G."/>
            <person name="Nelson K.E."/>
        </authorList>
    </citation>
    <scope>NUCLEOTIDE SEQUENCE [LARGE SCALE GENOMIC DNA]</scope>
    <source>
        <strain evidence="2">ATCC 12104 / DSM 43013 / CCUG 2238 / JCM 8349 / NCTC 10301 / Howell 279</strain>
    </source>
</reference>
<dbReference type="eggNOG" id="ENOG5031UFT">
    <property type="taxonomic scope" value="Bacteria"/>
</dbReference>
<dbReference type="PATRIC" id="fig|1115803.3.peg.2260"/>
<dbReference type="SUPFAM" id="SSF52200">
    <property type="entry name" value="Toll/Interleukin receptor TIR domain"/>
    <property type="match status" value="1"/>
</dbReference>
<name>J3F1D1_ACTNH</name>
<dbReference type="InterPro" id="IPR041160">
    <property type="entry name" value="LD_cluster2"/>
</dbReference>
<comment type="caution">
    <text evidence="1">The sequence shown here is derived from an EMBL/GenBank/DDBJ whole genome shotgun (WGS) entry which is preliminary data.</text>
</comment>
<dbReference type="AlphaFoldDB" id="J3F1D1"/>
<gene>
    <name evidence="1" type="ORF">HMPREF1129_1667</name>
</gene>
<sequence>MNQFNTTMISPSPSILEIFVLWHPGDEVGKLIYERLLKHYRSDALSGLASGVVEVFSRSASPDGNFDTPPLKIDARASKFTVVIPIVGEELRDAYIDNEKWRKYLSATLNGGTNDLTYAVIPLPLVGVDLSFFDSNDLKYLKEFQYLAPYPEDIFSVADIEIDDANAQELGRLERDLNRVIIEKASAAGSSSPSLRIFVSYANKDNVDQVDSQNKTVLQEAISSFKDLGIDNFVDKLHLVPLDNWKSSIDDALSSSDRYISALLVIRTDNYAVSPNTQREVTLAKHNEVPIVAISALTEGESRGSFLLDQVPTVRFQPGRAKVSIVRAINRLIDETLRFVLWHESKERLSVRTFDWYPATSPELLTLNSHIINLTKNEMLNRNSFWILHPDPTIQEPEHEEIIRACAIAGINRDSLHIRTPRSVIVRGESASSNSSDISSVDQIHLLSPSTIVGFSMARSNNLASLGLHGSHLARVVAEISRLVSACGGALLYGGMVGTHSPDLSKAMMESVFSYARSSPCYEESNAVSFSRRYFYLWVPLHKIRENWKERDEIISELRRYRTAYGDIGQIRVVGWNSDYYTPDNVPLPLDGHDVSSSSSALFTKFRETLVAKSTVRLALGGKIIPQSESREPNEGYSGDIPGVVEETLLSLRAHKHVYISAGYGGAASAIASYLDIPGAECGKDALSTLLRNPLCVDALQEIRTLYRAENNHLSSEELRTFTSSYRPTELATLLVKGLTNEQHS</sequence>
<dbReference type="Pfam" id="PF18163">
    <property type="entry name" value="LD_cluster2"/>
    <property type="match status" value="1"/>
</dbReference>
<evidence type="ECO:0000313" key="2">
    <source>
        <dbReference type="Proteomes" id="UP000007814"/>
    </source>
</evidence>
<dbReference type="Proteomes" id="UP000007814">
    <property type="component" value="Unassembled WGS sequence"/>
</dbReference>
<dbReference type="InterPro" id="IPR035897">
    <property type="entry name" value="Toll_tir_struct_dom_sf"/>
</dbReference>
<dbReference type="RefSeq" id="WP_003784962.1">
    <property type="nucleotide sequence ID" value="NZ_ALJK01000197.1"/>
</dbReference>
<evidence type="ECO:0000313" key="1">
    <source>
        <dbReference type="EMBL" id="EJN83847.1"/>
    </source>
</evidence>
<organism evidence="1 2">
    <name type="scientific">Actinomyces naeslundii (strain ATCC 12104 / DSM 43013 / CCUG 2238 / JCM 8349 / NCTC 10301 / Howell 279)</name>
    <dbReference type="NCBI Taxonomy" id="1115803"/>
    <lineage>
        <taxon>Bacteria</taxon>
        <taxon>Bacillati</taxon>
        <taxon>Actinomycetota</taxon>
        <taxon>Actinomycetes</taxon>
        <taxon>Actinomycetales</taxon>
        <taxon>Actinomycetaceae</taxon>
        <taxon>Actinomyces</taxon>
    </lineage>
</organism>
<accession>J3F1D1</accession>
<dbReference type="Gene3D" id="3.40.50.10140">
    <property type="entry name" value="Toll/interleukin-1 receptor homology (TIR) domain"/>
    <property type="match status" value="1"/>
</dbReference>
<proteinExistence type="predicted"/>
<dbReference type="EMBL" id="ALJK01000197">
    <property type="protein sequence ID" value="EJN83847.1"/>
    <property type="molecule type" value="Genomic_DNA"/>
</dbReference>
<protein>
    <submittedName>
        <fullName evidence="1">TIR domain protein</fullName>
    </submittedName>
</protein>